<dbReference type="EMBL" id="JALKFT010000004">
    <property type="protein sequence ID" value="MCK9875365.1"/>
    <property type="molecule type" value="Genomic_DNA"/>
</dbReference>
<proteinExistence type="predicted"/>
<dbReference type="RefSeq" id="WP_248814635.1">
    <property type="nucleotide sequence ID" value="NZ_JALKFT010000004.1"/>
</dbReference>
<dbReference type="SUPFAM" id="SSF56801">
    <property type="entry name" value="Acetyl-CoA synthetase-like"/>
    <property type="match status" value="1"/>
</dbReference>
<evidence type="ECO:0000313" key="5">
    <source>
        <dbReference type="Proteomes" id="UP001201873"/>
    </source>
</evidence>
<sequence>MADGNDNGSDDSTGTGTGGSGGARTARYPRLSGVRAELGERYRAEGQWDERRLADGIEAAAASTPDALAVVDNEVRLSYAQLAAAVAGGVSTLAARGVRPGDAAILVTGNTHQGVIAYQSLLRARTTVVGLDRRSGAAEVRFALEALPTDPWILVPDREAERLGEALALAGDRVLSLELFGAEVDPSVPAATWTEPNRDRATIIMFSSGTTGRPKGVVHSLNTLTAGLFNLERSVAHDHVATFLVSPLTSITGLMQLQLAADRHGTLLLEDRFSPTATLARINAEEPTLLGGAPVIPQRLLTAAAEAGPDVPVRLRRLTLGGSMLPRPLLELATDRYGIEIVRMYGSSEAPVFSGSLPDDPRERRLADDGVPIRGGEVRIGSSEHPQEGLLRGPNLFLGYLDPADDKGAFEDDWYRTGDQIDVTDGRLTVVGRLKEIVNRNGLKISLSELDEALLGLPGSTEHATFGLPDPATGERLVVAVAVADGANVTLQDAISHLLELGIAKRKLPEQLVRWKGPLPRTASGKIVRSRLVMDAPAMDSDLAERLREA</sequence>
<dbReference type="PANTHER" id="PTHR43201">
    <property type="entry name" value="ACYL-COA SYNTHETASE"/>
    <property type="match status" value="1"/>
</dbReference>
<name>A0ABT0JVD6_9ACTN</name>
<reference evidence="4 5" key="1">
    <citation type="submission" date="2022-04" db="EMBL/GenBank/DDBJ databases">
        <title>Genome diversity in the genus Frankia.</title>
        <authorList>
            <person name="Carlos-Shanley C."/>
            <person name="Hahn D."/>
        </authorList>
    </citation>
    <scope>NUCLEOTIDE SEQUENCE [LARGE SCALE GENOMIC DNA]</scope>
    <source>
        <strain evidence="4 5">Ag45/Mut15</strain>
    </source>
</reference>
<feature type="region of interest" description="Disordered" evidence="1">
    <location>
        <begin position="1"/>
        <end position="31"/>
    </location>
</feature>
<gene>
    <name evidence="4" type="ORF">MXD59_06150</name>
</gene>
<keyword evidence="4" id="KW-0436">Ligase</keyword>
<accession>A0ABT0JVD6</accession>
<evidence type="ECO:0000256" key="1">
    <source>
        <dbReference type="SAM" id="MobiDB-lite"/>
    </source>
</evidence>
<dbReference type="InterPro" id="IPR045851">
    <property type="entry name" value="AMP-bd_C_sf"/>
</dbReference>
<comment type="caution">
    <text evidence="4">The sequence shown here is derived from an EMBL/GenBank/DDBJ whole genome shotgun (WGS) entry which is preliminary data.</text>
</comment>
<dbReference type="InterPro" id="IPR025110">
    <property type="entry name" value="AMP-bd_C"/>
</dbReference>
<feature type="domain" description="AMP-binding enzyme C-terminal" evidence="3">
    <location>
        <begin position="449"/>
        <end position="526"/>
    </location>
</feature>
<dbReference type="InterPro" id="IPR020845">
    <property type="entry name" value="AMP-binding_CS"/>
</dbReference>
<evidence type="ECO:0000259" key="2">
    <source>
        <dbReference type="Pfam" id="PF00501"/>
    </source>
</evidence>
<feature type="compositionally biased region" description="Low complexity" evidence="1">
    <location>
        <begin position="1"/>
        <end position="14"/>
    </location>
</feature>
<evidence type="ECO:0000313" key="4">
    <source>
        <dbReference type="EMBL" id="MCK9875365.1"/>
    </source>
</evidence>
<organism evidence="4 5">
    <name type="scientific">Frankia umida</name>
    <dbReference type="NCBI Taxonomy" id="573489"/>
    <lineage>
        <taxon>Bacteria</taxon>
        <taxon>Bacillati</taxon>
        <taxon>Actinomycetota</taxon>
        <taxon>Actinomycetes</taxon>
        <taxon>Frankiales</taxon>
        <taxon>Frankiaceae</taxon>
        <taxon>Frankia</taxon>
    </lineage>
</organism>
<dbReference type="Pfam" id="PF13193">
    <property type="entry name" value="AMP-binding_C"/>
    <property type="match status" value="1"/>
</dbReference>
<dbReference type="InterPro" id="IPR000873">
    <property type="entry name" value="AMP-dep_synth/lig_dom"/>
</dbReference>
<dbReference type="Proteomes" id="UP001201873">
    <property type="component" value="Unassembled WGS sequence"/>
</dbReference>
<dbReference type="PANTHER" id="PTHR43201:SF32">
    <property type="entry name" value="2-SUCCINYLBENZOATE--COA LIGASE, CHLOROPLASTIC_PEROXISOMAL"/>
    <property type="match status" value="1"/>
</dbReference>
<evidence type="ECO:0000259" key="3">
    <source>
        <dbReference type="Pfam" id="PF13193"/>
    </source>
</evidence>
<dbReference type="Pfam" id="PF00501">
    <property type="entry name" value="AMP-binding"/>
    <property type="match status" value="1"/>
</dbReference>
<feature type="domain" description="AMP-dependent synthetase/ligase" evidence="2">
    <location>
        <begin position="58"/>
        <end position="401"/>
    </location>
</feature>
<dbReference type="Gene3D" id="3.40.50.12780">
    <property type="entry name" value="N-terminal domain of ligase-like"/>
    <property type="match status" value="1"/>
</dbReference>
<dbReference type="InterPro" id="IPR042099">
    <property type="entry name" value="ANL_N_sf"/>
</dbReference>
<dbReference type="GO" id="GO:0016874">
    <property type="term" value="F:ligase activity"/>
    <property type="evidence" value="ECO:0007669"/>
    <property type="project" value="UniProtKB-KW"/>
</dbReference>
<keyword evidence="5" id="KW-1185">Reference proteome</keyword>
<protein>
    <submittedName>
        <fullName evidence="4">Acyl--CoA ligase</fullName>
    </submittedName>
</protein>
<dbReference type="Gene3D" id="3.30.300.30">
    <property type="match status" value="1"/>
</dbReference>
<dbReference type="PROSITE" id="PS00455">
    <property type="entry name" value="AMP_BINDING"/>
    <property type="match status" value="1"/>
</dbReference>